<protein>
    <submittedName>
        <fullName evidence="1">Uncharacterized protein</fullName>
    </submittedName>
</protein>
<dbReference type="OrthoDB" id="4875013at2759"/>
<accession>A0A2K0TMA1</accession>
<proteinExistence type="predicted"/>
<evidence type="ECO:0000313" key="2">
    <source>
        <dbReference type="Proteomes" id="UP000236546"/>
    </source>
</evidence>
<comment type="caution">
    <text evidence="1">The sequence shown here is derived from an EMBL/GenBank/DDBJ whole genome shotgun (WGS) entry which is preliminary data.</text>
</comment>
<dbReference type="AlphaFoldDB" id="A0A2K0TMA1"/>
<sequence>MKVEETKDTAMPLEAISHADSNMTPTSSPINPKWSPQDEICAKLFGPWDNLPCYDHINEVRLLRDLDNAIVLFEQQIDHSDAGFRAWRTRHIQAMESGLAPVPGFPCLQTVRKGKRIWHDDAWEQRYFYLVYQRREIIMGRLSRLLALPRYAQEDFFGQRPALPRMMLQRGKGRYTRHLLLRCDWWQSVDNLLKAAAERWKMDESELKARFWADDSASSGEIQAKEWDGVIKEEDSAGSCTGEDAFSPFDFAANWASEAWWYVHGRRTTL</sequence>
<organism evidence="1 2">
    <name type="scientific">Trichoderma gamsii</name>
    <dbReference type="NCBI Taxonomy" id="398673"/>
    <lineage>
        <taxon>Eukaryota</taxon>
        <taxon>Fungi</taxon>
        <taxon>Dikarya</taxon>
        <taxon>Ascomycota</taxon>
        <taxon>Pezizomycotina</taxon>
        <taxon>Sordariomycetes</taxon>
        <taxon>Hypocreomycetidae</taxon>
        <taxon>Hypocreales</taxon>
        <taxon>Hypocreaceae</taxon>
        <taxon>Trichoderma</taxon>
    </lineage>
</organism>
<name>A0A2K0TMA1_9HYPO</name>
<gene>
    <name evidence="1" type="ORF">TGAMA5MH_01590</name>
</gene>
<evidence type="ECO:0000313" key="1">
    <source>
        <dbReference type="EMBL" id="PNP46645.1"/>
    </source>
</evidence>
<dbReference type="Proteomes" id="UP000236546">
    <property type="component" value="Unassembled WGS sequence"/>
</dbReference>
<dbReference type="EMBL" id="MTYH01000014">
    <property type="protein sequence ID" value="PNP46645.1"/>
    <property type="molecule type" value="Genomic_DNA"/>
</dbReference>
<reference evidence="1 2" key="1">
    <citation type="submission" date="2017-02" db="EMBL/GenBank/DDBJ databases">
        <title>Genomes of Trichoderma spp. with biocontrol activity.</title>
        <authorList>
            <person name="Gardiner D."/>
            <person name="Kazan K."/>
            <person name="Vos C."/>
            <person name="Harvey P."/>
        </authorList>
    </citation>
    <scope>NUCLEOTIDE SEQUENCE [LARGE SCALE GENOMIC DNA]</scope>
    <source>
        <strain evidence="1 2">A5MH</strain>
    </source>
</reference>